<evidence type="ECO:0000256" key="5">
    <source>
        <dbReference type="SAM" id="SignalP"/>
    </source>
</evidence>
<keyword evidence="3" id="KW-0998">Cell outer membrane</keyword>
<sequence>MTPTTRRRASTAVLLCAALASGPAPALDLPLPSGAQRTAETVEPATSWRLPIGPWDGSRVPATRIDGTVTRRAWRIGGRDLTTLQILKPLRAALENAGWDVVFDCEARACGGFDFRFALDTLPAPEMYVDLTDFRWLSAEGPDGDAALGLLVSRDGATGYVQATLTGADDAAGLDVIAGGAPPDPATAMPGPPAPQAADAAPEDLVGRLTANGHAILSDVTFASGASSLGSGPVASLDALAEFLEGRPDTRLLLVGHTDATGSLDANRAVSRARAESAAAYLRDRHGLDPARIESAGAGYLAPVASNLDATGRTENRRIEAVLLPAG</sequence>
<dbReference type="EMBL" id="AQQW01000008">
    <property type="protein sequence ID" value="ETW12124.1"/>
    <property type="molecule type" value="Genomic_DNA"/>
</dbReference>
<dbReference type="STRING" id="1379903.ATO8_13552"/>
<feature type="domain" description="OmpA-like" evidence="6">
    <location>
        <begin position="209"/>
        <end position="327"/>
    </location>
</feature>
<keyword evidence="2 4" id="KW-0472">Membrane</keyword>
<dbReference type="PANTHER" id="PTHR30329">
    <property type="entry name" value="STATOR ELEMENT OF FLAGELLAR MOTOR COMPLEX"/>
    <property type="match status" value="1"/>
</dbReference>
<evidence type="ECO:0000259" key="6">
    <source>
        <dbReference type="PROSITE" id="PS51123"/>
    </source>
</evidence>
<accession>W4HHD5</accession>
<dbReference type="PANTHER" id="PTHR30329:SF21">
    <property type="entry name" value="LIPOPROTEIN YIAD-RELATED"/>
    <property type="match status" value="1"/>
</dbReference>
<dbReference type="Pfam" id="PF00691">
    <property type="entry name" value="OmpA"/>
    <property type="match status" value="1"/>
</dbReference>
<keyword evidence="8" id="KW-1185">Reference proteome</keyword>
<dbReference type="InterPro" id="IPR006665">
    <property type="entry name" value="OmpA-like"/>
</dbReference>
<dbReference type="Proteomes" id="UP000019063">
    <property type="component" value="Unassembled WGS sequence"/>
</dbReference>
<feature type="chain" id="PRO_5004843086" evidence="5">
    <location>
        <begin position="27"/>
        <end position="327"/>
    </location>
</feature>
<evidence type="ECO:0000256" key="4">
    <source>
        <dbReference type="PROSITE-ProRule" id="PRU00473"/>
    </source>
</evidence>
<dbReference type="eggNOG" id="COG2885">
    <property type="taxonomic scope" value="Bacteria"/>
</dbReference>
<dbReference type="PRINTS" id="PR01021">
    <property type="entry name" value="OMPADOMAIN"/>
</dbReference>
<evidence type="ECO:0000256" key="3">
    <source>
        <dbReference type="ARBA" id="ARBA00023237"/>
    </source>
</evidence>
<dbReference type="PATRIC" id="fig|1317118.6.peg.2787"/>
<dbReference type="SUPFAM" id="SSF103088">
    <property type="entry name" value="OmpA-like"/>
    <property type="match status" value="1"/>
</dbReference>
<evidence type="ECO:0000256" key="1">
    <source>
        <dbReference type="ARBA" id="ARBA00004442"/>
    </source>
</evidence>
<organism evidence="7 8">
    <name type="scientific">Roseivivax marinus</name>
    <dbReference type="NCBI Taxonomy" id="1379903"/>
    <lineage>
        <taxon>Bacteria</taxon>
        <taxon>Pseudomonadati</taxon>
        <taxon>Pseudomonadota</taxon>
        <taxon>Alphaproteobacteria</taxon>
        <taxon>Rhodobacterales</taxon>
        <taxon>Roseobacteraceae</taxon>
        <taxon>Roseivivax</taxon>
    </lineage>
</organism>
<comment type="subcellular location">
    <subcellularLocation>
        <location evidence="1">Cell outer membrane</location>
    </subcellularLocation>
</comment>
<evidence type="ECO:0000313" key="8">
    <source>
        <dbReference type="Proteomes" id="UP000019063"/>
    </source>
</evidence>
<proteinExistence type="predicted"/>
<gene>
    <name evidence="7" type="ORF">ATO8_13552</name>
</gene>
<evidence type="ECO:0000313" key="7">
    <source>
        <dbReference type="EMBL" id="ETW12124.1"/>
    </source>
</evidence>
<dbReference type="GO" id="GO:0009279">
    <property type="term" value="C:cell outer membrane"/>
    <property type="evidence" value="ECO:0007669"/>
    <property type="project" value="UniProtKB-SubCell"/>
</dbReference>
<dbReference type="InterPro" id="IPR036737">
    <property type="entry name" value="OmpA-like_sf"/>
</dbReference>
<dbReference type="Gene3D" id="3.30.1330.60">
    <property type="entry name" value="OmpA-like domain"/>
    <property type="match status" value="1"/>
</dbReference>
<protein>
    <submittedName>
        <fullName evidence="7">Outer memrane protein OmpA-like protein</fullName>
    </submittedName>
</protein>
<evidence type="ECO:0000256" key="2">
    <source>
        <dbReference type="ARBA" id="ARBA00023136"/>
    </source>
</evidence>
<keyword evidence="5" id="KW-0732">Signal</keyword>
<comment type="caution">
    <text evidence="7">The sequence shown here is derived from an EMBL/GenBank/DDBJ whole genome shotgun (WGS) entry which is preliminary data.</text>
</comment>
<dbReference type="RefSeq" id="WP_043845116.1">
    <property type="nucleotide sequence ID" value="NZ_AQQW01000008.1"/>
</dbReference>
<name>W4HHD5_9RHOB</name>
<dbReference type="AlphaFoldDB" id="W4HHD5"/>
<feature type="signal peptide" evidence="5">
    <location>
        <begin position="1"/>
        <end position="26"/>
    </location>
</feature>
<dbReference type="PROSITE" id="PS51123">
    <property type="entry name" value="OMPA_2"/>
    <property type="match status" value="1"/>
</dbReference>
<dbReference type="CDD" id="cd07185">
    <property type="entry name" value="OmpA_C-like"/>
    <property type="match status" value="1"/>
</dbReference>
<dbReference type="InterPro" id="IPR006664">
    <property type="entry name" value="OMP_bac"/>
</dbReference>
<dbReference type="InterPro" id="IPR050330">
    <property type="entry name" value="Bact_OuterMem_StrucFunc"/>
</dbReference>
<reference evidence="7 8" key="1">
    <citation type="journal article" date="2014" name="Antonie Van Leeuwenhoek">
        <title>Roseivivax atlanticus sp. nov., isolated from surface seawater of the Atlantic Ocean.</title>
        <authorList>
            <person name="Li G."/>
            <person name="Lai Q."/>
            <person name="Liu X."/>
            <person name="Sun F."/>
            <person name="Shao Z."/>
        </authorList>
    </citation>
    <scope>NUCLEOTIDE SEQUENCE [LARGE SCALE GENOMIC DNA]</scope>
    <source>
        <strain evidence="7 8">22II-s10s</strain>
    </source>
</reference>